<dbReference type="InterPro" id="IPR019861">
    <property type="entry name" value="PorP/SprF_Bacteroidetes"/>
</dbReference>
<keyword evidence="2" id="KW-1185">Reference proteome</keyword>
<dbReference type="AlphaFoldDB" id="C9MRK8"/>
<name>C9MRK8_9BACT</name>
<sequence length="301" mass="33210">MSLAVTSTKAQFDPSYSHYWAMEPSFNPATVGKDNKLNVIGAYALDFAGYEHNPNTFYVGGDMPVFFMKQYHGVGVSILNDKIGAFTHQRIAGQYAFRKTLWGGMLSAGVQVGVLFDKFDGSKLDPAEASDPALLTTEANGNSLDLGVGLYYTHKNWYAGVSVQHLNAPLLEIGDKNQLQIDRTYYLTGGYNIKLRNPFLNIPVSVLGRYDGTAYRADITTRLVYTNDKKVLYGGVSYSPTNSVTAYVGGSFHGINVGYSYEMYTGSAAFGNGNHELFVSYQTDINLQKKGRNKHKSVRFL</sequence>
<dbReference type="eggNOG" id="COG0226">
    <property type="taxonomic scope" value="Bacteria"/>
</dbReference>
<reference evidence="1 2" key="1">
    <citation type="submission" date="2009-09" db="EMBL/GenBank/DDBJ databases">
        <authorList>
            <person name="Weinstock G."/>
            <person name="Sodergren E."/>
            <person name="Clifton S."/>
            <person name="Fulton L."/>
            <person name="Fulton B."/>
            <person name="Courtney L."/>
            <person name="Fronick C."/>
            <person name="Harrison M."/>
            <person name="Strong C."/>
            <person name="Farmer C."/>
            <person name="Delahaunty K."/>
            <person name="Markovic C."/>
            <person name="Hall O."/>
            <person name="Minx P."/>
            <person name="Tomlinson C."/>
            <person name="Mitreva M."/>
            <person name="Nelson J."/>
            <person name="Hou S."/>
            <person name="Wollam A."/>
            <person name="Pepin K.H."/>
            <person name="Johnson M."/>
            <person name="Bhonagiri V."/>
            <person name="Nash W.E."/>
            <person name="Warren W."/>
            <person name="Chinwalla A."/>
            <person name="Mardis E.R."/>
            <person name="Wilson R.K."/>
        </authorList>
    </citation>
    <scope>NUCLEOTIDE SEQUENCE [LARGE SCALE GENOMIC DNA]</scope>
    <source>
        <strain evidence="1 2">F0319</strain>
    </source>
</reference>
<dbReference type="Proteomes" id="UP000003327">
    <property type="component" value="Unassembled WGS sequence"/>
</dbReference>
<dbReference type="NCBIfam" id="TIGR03519">
    <property type="entry name" value="T9SS_PorP_fam"/>
    <property type="match status" value="1"/>
</dbReference>
<proteinExistence type="predicted"/>
<dbReference type="Pfam" id="PF11751">
    <property type="entry name" value="PorP_SprF"/>
    <property type="match status" value="1"/>
</dbReference>
<dbReference type="HOGENOM" id="CLU_068235_0_0_10"/>
<evidence type="ECO:0000313" key="1">
    <source>
        <dbReference type="EMBL" id="EEX17958.1"/>
    </source>
</evidence>
<comment type="caution">
    <text evidence="1">The sequence shown here is derived from an EMBL/GenBank/DDBJ whole genome shotgun (WGS) entry which is preliminary data.</text>
</comment>
<dbReference type="STRING" id="649761.HMPREF0973_02265"/>
<gene>
    <name evidence="1" type="ORF">HMPREF0973_02265</name>
</gene>
<evidence type="ECO:0000313" key="2">
    <source>
        <dbReference type="Proteomes" id="UP000003327"/>
    </source>
</evidence>
<accession>C9MRK8</accession>
<protein>
    <submittedName>
        <fullName evidence="1">Bacteroidetes-specific putative membrane protein</fullName>
    </submittedName>
</protein>
<dbReference type="EMBL" id="ACVA01000049">
    <property type="protein sequence ID" value="EEX17958.1"/>
    <property type="molecule type" value="Genomic_DNA"/>
</dbReference>
<organism evidence="1 2">
    <name type="scientific">Prevotella veroralis F0319</name>
    <dbReference type="NCBI Taxonomy" id="649761"/>
    <lineage>
        <taxon>Bacteria</taxon>
        <taxon>Pseudomonadati</taxon>
        <taxon>Bacteroidota</taxon>
        <taxon>Bacteroidia</taxon>
        <taxon>Bacteroidales</taxon>
        <taxon>Prevotellaceae</taxon>
        <taxon>Prevotella</taxon>
    </lineage>
</organism>